<keyword evidence="2" id="KW-1185">Reference proteome</keyword>
<protein>
    <submittedName>
        <fullName evidence="1">Dimethylsulfonioproprionate lyase family protein</fullName>
    </submittedName>
</protein>
<dbReference type="EMBL" id="JBHSIM010000004">
    <property type="protein sequence ID" value="MFC4831348.1"/>
    <property type="molecule type" value="Genomic_DNA"/>
</dbReference>
<dbReference type="Pfam" id="PF16867">
    <property type="entry name" value="DMSP_lyase"/>
    <property type="match status" value="1"/>
</dbReference>
<dbReference type="SUPFAM" id="SSF51182">
    <property type="entry name" value="RmlC-like cupins"/>
    <property type="match status" value="1"/>
</dbReference>
<name>A0ABV9RAY8_9PSEU</name>
<dbReference type="InterPro" id="IPR011051">
    <property type="entry name" value="RmlC_Cupin_sf"/>
</dbReference>
<keyword evidence="1" id="KW-0456">Lyase</keyword>
<dbReference type="Gene3D" id="2.60.120.10">
    <property type="entry name" value="Jelly Rolls"/>
    <property type="match status" value="1"/>
</dbReference>
<organism evidence="1 2">
    <name type="scientific">Actinomycetospora chibensis</name>
    <dbReference type="NCBI Taxonomy" id="663606"/>
    <lineage>
        <taxon>Bacteria</taxon>
        <taxon>Bacillati</taxon>
        <taxon>Actinomycetota</taxon>
        <taxon>Actinomycetes</taxon>
        <taxon>Pseudonocardiales</taxon>
        <taxon>Pseudonocardiaceae</taxon>
        <taxon>Actinomycetospora</taxon>
    </lineage>
</organism>
<evidence type="ECO:0000313" key="2">
    <source>
        <dbReference type="Proteomes" id="UP001595909"/>
    </source>
</evidence>
<dbReference type="Proteomes" id="UP001595909">
    <property type="component" value="Unassembled WGS sequence"/>
</dbReference>
<accession>A0ABV9RAY8</accession>
<proteinExistence type="predicted"/>
<comment type="caution">
    <text evidence="1">The sequence shown here is derived from an EMBL/GenBank/DDBJ whole genome shotgun (WGS) entry which is preliminary data.</text>
</comment>
<dbReference type="GO" id="GO:0016829">
    <property type="term" value="F:lyase activity"/>
    <property type="evidence" value="ECO:0007669"/>
    <property type="project" value="UniProtKB-KW"/>
</dbReference>
<reference evidence="2" key="1">
    <citation type="journal article" date="2019" name="Int. J. Syst. Evol. Microbiol.">
        <title>The Global Catalogue of Microorganisms (GCM) 10K type strain sequencing project: providing services to taxonomists for standard genome sequencing and annotation.</title>
        <authorList>
            <consortium name="The Broad Institute Genomics Platform"/>
            <consortium name="The Broad Institute Genome Sequencing Center for Infectious Disease"/>
            <person name="Wu L."/>
            <person name="Ma J."/>
        </authorList>
    </citation>
    <scope>NUCLEOTIDE SEQUENCE [LARGE SCALE GENOMIC DNA]</scope>
    <source>
        <strain evidence="2">CCUG 50347</strain>
    </source>
</reference>
<dbReference type="RefSeq" id="WP_274192291.1">
    <property type="nucleotide sequence ID" value="NZ_BAABHN010000004.1"/>
</dbReference>
<evidence type="ECO:0000313" key="1">
    <source>
        <dbReference type="EMBL" id="MFC4831348.1"/>
    </source>
</evidence>
<sequence length="189" mass="19549">MAGALDALRERLATAMTARGFAAQAAALGRLAARSEGPDGVLPVLAHLDDAVARAGEEVDAHLAGALAPLAAAAAWQQTAAYVASPPDASFLDLYAHATLADAEDVALGLVLLGPGVRYPPHHHPAEEFYLPAGAIRWVHAAGADPAPEPAGVLVHHEPWQPHGMWTGDRAVLLPYVWIGEVGTSAAFC</sequence>
<dbReference type="InterPro" id="IPR031723">
    <property type="entry name" value="DMSP_lyase"/>
</dbReference>
<dbReference type="InterPro" id="IPR014710">
    <property type="entry name" value="RmlC-like_jellyroll"/>
</dbReference>
<gene>
    <name evidence="1" type="ORF">ACFPEL_02890</name>
</gene>